<protein>
    <submittedName>
        <fullName evidence="2">Transmembrane protein</fullName>
    </submittedName>
</protein>
<evidence type="ECO:0000313" key="2">
    <source>
        <dbReference type="WBParaSite" id="MCU_011553-RA"/>
    </source>
</evidence>
<name>A0A5K3G039_MESCO</name>
<organism evidence="2">
    <name type="scientific">Mesocestoides corti</name>
    <name type="common">Flatworm</name>
    <dbReference type="NCBI Taxonomy" id="53468"/>
    <lineage>
        <taxon>Eukaryota</taxon>
        <taxon>Metazoa</taxon>
        <taxon>Spiralia</taxon>
        <taxon>Lophotrochozoa</taxon>
        <taxon>Platyhelminthes</taxon>
        <taxon>Cestoda</taxon>
        <taxon>Eucestoda</taxon>
        <taxon>Cyclophyllidea</taxon>
        <taxon>Mesocestoididae</taxon>
        <taxon>Mesocestoides</taxon>
    </lineage>
</organism>
<keyword evidence="1" id="KW-0812">Transmembrane</keyword>
<dbReference type="AlphaFoldDB" id="A0A5K3G039"/>
<feature type="transmembrane region" description="Helical" evidence="1">
    <location>
        <begin position="35"/>
        <end position="59"/>
    </location>
</feature>
<keyword evidence="1" id="KW-1133">Transmembrane helix</keyword>
<keyword evidence="1" id="KW-0472">Membrane</keyword>
<reference evidence="2" key="1">
    <citation type="submission" date="2019-11" db="UniProtKB">
        <authorList>
            <consortium name="WormBaseParasite"/>
        </authorList>
    </citation>
    <scope>IDENTIFICATION</scope>
</reference>
<proteinExistence type="predicted"/>
<sequence>MKKTCTTEQALLNNHKTEQHFRNRPSESTTLATPLIIYCTSFVSFSGLLLIFLACYWYAGTQDWLRPVWSKMSAHLYVATQFW</sequence>
<dbReference type="WBParaSite" id="MCU_011553-RA">
    <property type="protein sequence ID" value="MCU_011553-RA"/>
    <property type="gene ID" value="MCU_011553"/>
</dbReference>
<evidence type="ECO:0000256" key="1">
    <source>
        <dbReference type="SAM" id="Phobius"/>
    </source>
</evidence>
<accession>A0A5K3G039</accession>